<dbReference type="PANTHER" id="PTHR42732">
    <property type="entry name" value="BETA-GALACTOSIDASE"/>
    <property type="match status" value="1"/>
</dbReference>
<evidence type="ECO:0000313" key="1">
    <source>
        <dbReference type="EMBL" id="HIX20081.1"/>
    </source>
</evidence>
<dbReference type="Proteomes" id="UP000823964">
    <property type="component" value="Unassembled WGS sequence"/>
</dbReference>
<accession>A0A9D1VBH5</accession>
<dbReference type="InterPro" id="IPR051913">
    <property type="entry name" value="GH2_Domain-Containing"/>
</dbReference>
<dbReference type="SUPFAM" id="SSF49785">
    <property type="entry name" value="Galactose-binding domain-like"/>
    <property type="match status" value="1"/>
</dbReference>
<protein>
    <recommendedName>
        <fullName evidence="3">Glycosyl hydrolases family 2 sugar binding domain-containing protein</fullName>
    </recommendedName>
</protein>
<dbReference type="Gene3D" id="2.60.120.260">
    <property type="entry name" value="Galactose-binding domain-like"/>
    <property type="match status" value="1"/>
</dbReference>
<reference evidence="1" key="2">
    <citation type="submission" date="2021-04" db="EMBL/GenBank/DDBJ databases">
        <authorList>
            <person name="Gilroy R."/>
        </authorList>
    </citation>
    <scope>NUCLEOTIDE SEQUENCE</scope>
    <source>
        <strain evidence="1">14975</strain>
    </source>
</reference>
<name>A0A9D1VBH5_9BACT</name>
<organism evidence="1 2">
    <name type="scientific">Candidatus Akkermansia intestinigallinarum</name>
    <dbReference type="NCBI Taxonomy" id="2838431"/>
    <lineage>
        <taxon>Bacteria</taxon>
        <taxon>Pseudomonadati</taxon>
        <taxon>Verrucomicrobiota</taxon>
        <taxon>Verrucomicrobiia</taxon>
        <taxon>Verrucomicrobiales</taxon>
        <taxon>Akkermansiaceae</taxon>
        <taxon>Akkermansia</taxon>
    </lineage>
</organism>
<dbReference type="GO" id="GO:0004553">
    <property type="term" value="F:hydrolase activity, hydrolyzing O-glycosyl compounds"/>
    <property type="evidence" value="ECO:0007669"/>
    <property type="project" value="InterPro"/>
</dbReference>
<dbReference type="InterPro" id="IPR008979">
    <property type="entry name" value="Galactose-bd-like_sf"/>
</dbReference>
<dbReference type="GO" id="GO:0005975">
    <property type="term" value="P:carbohydrate metabolic process"/>
    <property type="evidence" value="ECO:0007669"/>
    <property type="project" value="InterPro"/>
</dbReference>
<gene>
    <name evidence="1" type="ORF">H9862_05695</name>
</gene>
<dbReference type="EMBL" id="DXFQ01000100">
    <property type="protein sequence ID" value="HIX20081.1"/>
    <property type="molecule type" value="Genomic_DNA"/>
</dbReference>
<sequence>MAALGAGGSLVMAQGAAGLTNGTEPSPAVVRAEHLTVAGALDGGDAQAPGRRCYRLNEGWDFVRGGENPPAADAFRERVSLPHSVDGVLPVEASGGRNYQGPAWHRRSFELPKAEEGRRRLLYFEGVMGRCRVFVDGVEVGQHLGGYLPVVFEGAWEFQRSKGL</sequence>
<proteinExistence type="predicted"/>
<evidence type="ECO:0008006" key="3">
    <source>
        <dbReference type="Google" id="ProtNLM"/>
    </source>
</evidence>
<dbReference type="PANTHER" id="PTHR42732:SF1">
    <property type="entry name" value="BETA-MANNOSIDASE"/>
    <property type="match status" value="1"/>
</dbReference>
<dbReference type="AlphaFoldDB" id="A0A9D1VBH5"/>
<reference evidence="1" key="1">
    <citation type="journal article" date="2021" name="PeerJ">
        <title>Extensive microbial diversity within the chicken gut microbiome revealed by metagenomics and culture.</title>
        <authorList>
            <person name="Gilroy R."/>
            <person name="Ravi A."/>
            <person name="Getino M."/>
            <person name="Pursley I."/>
            <person name="Horton D.L."/>
            <person name="Alikhan N.F."/>
            <person name="Baker D."/>
            <person name="Gharbi K."/>
            <person name="Hall N."/>
            <person name="Watson M."/>
            <person name="Adriaenssens E.M."/>
            <person name="Foster-Nyarko E."/>
            <person name="Jarju S."/>
            <person name="Secka A."/>
            <person name="Antonio M."/>
            <person name="Oren A."/>
            <person name="Chaudhuri R.R."/>
            <person name="La Ragione R."/>
            <person name="Hildebrand F."/>
            <person name="Pallen M.J."/>
        </authorList>
    </citation>
    <scope>NUCLEOTIDE SEQUENCE</scope>
    <source>
        <strain evidence="1">14975</strain>
    </source>
</reference>
<comment type="caution">
    <text evidence="1">The sequence shown here is derived from an EMBL/GenBank/DDBJ whole genome shotgun (WGS) entry which is preliminary data.</text>
</comment>
<evidence type="ECO:0000313" key="2">
    <source>
        <dbReference type="Proteomes" id="UP000823964"/>
    </source>
</evidence>